<dbReference type="Gene3D" id="3.30.450.40">
    <property type="match status" value="1"/>
</dbReference>
<feature type="transmembrane region" description="Helical" evidence="10">
    <location>
        <begin position="273"/>
        <end position="294"/>
    </location>
</feature>
<dbReference type="InterPro" id="IPR029063">
    <property type="entry name" value="SAM-dependent_MTases_sf"/>
</dbReference>
<comment type="caution">
    <text evidence="14">The sequence shown here is derived from an EMBL/GenBank/DDBJ whole genome shotgun (WGS) entry which is preliminary data.</text>
</comment>
<dbReference type="InterPro" id="IPR003594">
    <property type="entry name" value="HATPase_dom"/>
</dbReference>
<dbReference type="NCBIfam" id="TIGR00229">
    <property type="entry name" value="sensory_box"/>
    <property type="match status" value="3"/>
</dbReference>
<dbReference type="GO" id="GO:0005524">
    <property type="term" value="F:ATP binding"/>
    <property type="evidence" value="ECO:0007669"/>
    <property type="project" value="UniProtKB-KW"/>
</dbReference>
<dbReference type="InterPro" id="IPR003018">
    <property type="entry name" value="GAF"/>
</dbReference>
<dbReference type="Proteomes" id="UP001152797">
    <property type="component" value="Unassembled WGS sequence"/>
</dbReference>
<keyword evidence="6 16" id="KW-0418">Kinase</keyword>
<dbReference type="PROSITE" id="PS50113">
    <property type="entry name" value="PAC"/>
    <property type="match status" value="3"/>
</dbReference>
<evidence type="ECO:0000313" key="15">
    <source>
        <dbReference type="EMBL" id="CAL1124791.1"/>
    </source>
</evidence>
<dbReference type="SMART" id="SM00065">
    <property type="entry name" value="GAF"/>
    <property type="match status" value="1"/>
</dbReference>
<evidence type="ECO:0000259" key="12">
    <source>
        <dbReference type="PROSITE" id="PS50112"/>
    </source>
</evidence>
<dbReference type="Pfam" id="PF00989">
    <property type="entry name" value="PAS"/>
    <property type="match status" value="1"/>
</dbReference>
<dbReference type="Gene3D" id="1.20.5.1930">
    <property type="match status" value="1"/>
</dbReference>
<dbReference type="InterPro" id="IPR000700">
    <property type="entry name" value="PAS-assoc_C"/>
</dbReference>
<keyword evidence="4" id="KW-0808">Transferase</keyword>
<dbReference type="Gene3D" id="3.40.50.150">
    <property type="entry name" value="Vaccinia Virus protein VP39"/>
    <property type="match status" value="1"/>
</dbReference>
<keyword evidence="10" id="KW-1133">Transmembrane helix</keyword>
<dbReference type="GO" id="GO:0046983">
    <property type="term" value="F:protein dimerization activity"/>
    <property type="evidence" value="ECO:0007669"/>
    <property type="project" value="InterPro"/>
</dbReference>
<feature type="transmembrane region" description="Helical" evidence="10">
    <location>
        <begin position="333"/>
        <end position="352"/>
    </location>
</feature>
<dbReference type="CDD" id="cd02440">
    <property type="entry name" value="AdoMet_MTases"/>
    <property type="match status" value="1"/>
</dbReference>
<evidence type="ECO:0000259" key="13">
    <source>
        <dbReference type="PROSITE" id="PS50113"/>
    </source>
</evidence>
<evidence type="ECO:0000256" key="4">
    <source>
        <dbReference type="ARBA" id="ARBA00022679"/>
    </source>
</evidence>
<dbReference type="Gene3D" id="3.30.450.20">
    <property type="entry name" value="PAS domain"/>
    <property type="match status" value="4"/>
</dbReference>
<dbReference type="CDD" id="cd00130">
    <property type="entry name" value="PAS"/>
    <property type="match status" value="3"/>
</dbReference>
<dbReference type="OrthoDB" id="540004at2759"/>
<keyword evidence="7" id="KW-0067">ATP-binding</keyword>
<dbReference type="InterPro" id="IPR013655">
    <property type="entry name" value="PAS_fold_3"/>
</dbReference>
<protein>
    <recommendedName>
        <fullName evidence="2">histidine kinase</fullName>
        <ecNumber evidence="2">2.7.13.3</ecNumber>
    </recommendedName>
</protein>
<dbReference type="InterPro" id="IPR013656">
    <property type="entry name" value="PAS_4"/>
</dbReference>
<keyword evidence="10" id="KW-0812">Transmembrane</keyword>
<evidence type="ECO:0000256" key="10">
    <source>
        <dbReference type="SAM" id="Phobius"/>
    </source>
</evidence>
<evidence type="ECO:0000256" key="9">
    <source>
        <dbReference type="SAM" id="MobiDB-lite"/>
    </source>
</evidence>
<keyword evidence="5" id="KW-0547">Nucleotide-binding</keyword>
<dbReference type="InterPro" id="IPR041698">
    <property type="entry name" value="Methyltransf_25"/>
</dbReference>
<accession>A0A9P1BDM3</accession>
<dbReference type="GO" id="GO:0006355">
    <property type="term" value="P:regulation of DNA-templated transcription"/>
    <property type="evidence" value="ECO:0007669"/>
    <property type="project" value="InterPro"/>
</dbReference>
<keyword evidence="8" id="KW-0175">Coiled coil</keyword>
<evidence type="ECO:0000313" key="17">
    <source>
        <dbReference type="Proteomes" id="UP001152797"/>
    </source>
</evidence>
<evidence type="ECO:0000256" key="3">
    <source>
        <dbReference type="ARBA" id="ARBA00022553"/>
    </source>
</evidence>
<sequence>MTGAEQGRPPFQATPQIANNHVNPLAEQASSATHTSGGQTSHQKLTGLSHRATRERFDSATVAARYPSSKSRSRRDEREWRCINHLLEDVPLGARVLDLPCGTGRMTGRLLEAGYAVTAADTSPHMLQQVRNSFTHLLHTGQPALHLSCCDVLQTPFANGAFDAVLCNRLFHHFVEAETRQAALAELARICQGPIVLSFFRNFGIDAIRFRLKHAVRGTVPHDRIPISMRSLQHDISLAGLKVVDTLPTRWGISPQWYVKLGESMDAPSLRKITLYLAATFLVCMVLSFIRHLLALNGVAFYPVRYIMILLGTGLSLGCVIAVVWLLRPPGRTWILLLGAGLTFFGLQIFSLNDSGSIVLAPQDIQTEKYYRLLFGPLADGAMYLIAIVLAYHFAQGAISVRLAQQRATEQERAEQQLRDKQQFLEQLLDSHERDRQLIAYEVHDGFVQSLTGALMHMEAGQYKQGTMDPEAKQECERATSLVRESIDEARRLISGLRPPILDEQGTIAAIDYLIEEHRMSGGPPVDFQYDEDCERLSPLIQGVVFRLTQEALTNIRRHAEAQHVEINIHEANERIRLSIHDDGRGFDPNETPKKSFGLRGMKERAEAVHGKFDIDSKPSEGTLISIELPRLDATQLEARRRRKAEQALYESELRLQAVLDNTTAVIYQKDVEGRYQLLNHRYEELFNVDQKDLIGRTDFDVFPREAALAFRENDLQVLKAGKPVEFEETAPQEDGEHTYISIKFPLFNAEGEPYAVCGISTDITERKRAEEALKNAHDDLERRVRKRTADLSSANEQLAREVEERKRVEMELRVSQSRLREQMSVLMRLNSGQTFGRGELSATLAEITEAASETLDCRRVNIWLFDDTRSRLHCVEHFDQENNDHEVGFELTADECPNYFAAISQERTIAAHDAINDPRTSEFAEGYLDKHNITSMLDAAIHLHGELVGLVCHEHVGPPRHWTIEEQNFGGSVADFVALALDADKLQRTESALRTSERQFRRAFADGPLGMSFVSPEGRILDSNHTLSRMLGYTKEELRERKMSELLHPDDAEEAQRNTSHQFSSDQPVFTVEQRFLTKQQEVIWVRHTASLLEQLEADEPPVQLSMFEDITEHRHALEELQEAREELEARVKQRTVDLTEANESLAAEIAERRTAEEGLRKSEYRFRALIANAPAGVFLTNAESGECTYINKALQRMSGITEDDGLGHGWQKVIHEDDRDWVISKIMQTGKKRQIFDEIFRIRLEDETVKFVHVNSAPLRTGENESTENIGMVLDVTEQKLVEERLAFSERRYRALLTAVPDLIIRLNRNGTCLDYFPGDTFITRQPPEAYIGKNIFEQVPKDIIDVCKIAVERALEADDTFTETISVHDEPEPRRYEVRMRASGADEVMAIVRDLTQANNAVPNESWRIGKKTEQ</sequence>
<gene>
    <name evidence="14" type="ORF">C1SCF055_LOCUS6</name>
</gene>
<dbReference type="InterPro" id="IPR013767">
    <property type="entry name" value="PAS_fold"/>
</dbReference>
<dbReference type="GO" id="GO:0016020">
    <property type="term" value="C:membrane"/>
    <property type="evidence" value="ECO:0007669"/>
    <property type="project" value="InterPro"/>
</dbReference>
<dbReference type="InterPro" id="IPR000014">
    <property type="entry name" value="PAS"/>
</dbReference>
<evidence type="ECO:0000256" key="7">
    <source>
        <dbReference type="ARBA" id="ARBA00022840"/>
    </source>
</evidence>
<evidence type="ECO:0000259" key="11">
    <source>
        <dbReference type="PROSITE" id="PS50109"/>
    </source>
</evidence>
<evidence type="ECO:0000256" key="8">
    <source>
        <dbReference type="SAM" id="Coils"/>
    </source>
</evidence>
<reference evidence="15" key="2">
    <citation type="submission" date="2024-04" db="EMBL/GenBank/DDBJ databases">
        <authorList>
            <person name="Chen Y."/>
            <person name="Shah S."/>
            <person name="Dougan E. K."/>
            <person name="Thang M."/>
            <person name="Chan C."/>
        </authorList>
    </citation>
    <scope>NUCLEOTIDE SEQUENCE [LARGE SCALE GENOMIC DNA]</scope>
</reference>
<feature type="transmembrane region" description="Helical" evidence="10">
    <location>
        <begin position="373"/>
        <end position="395"/>
    </location>
</feature>
<dbReference type="PANTHER" id="PTHR24421">
    <property type="entry name" value="NITRATE/NITRITE SENSOR PROTEIN NARX-RELATED"/>
    <property type="match status" value="1"/>
</dbReference>
<dbReference type="SUPFAM" id="SSF55781">
    <property type="entry name" value="GAF domain-like"/>
    <property type="match status" value="1"/>
</dbReference>
<keyword evidence="17" id="KW-1185">Reference proteome</keyword>
<keyword evidence="3" id="KW-0597">Phosphoprotein</keyword>
<feature type="domain" description="PAS" evidence="12">
    <location>
        <begin position="1164"/>
        <end position="1235"/>
    </location>
</feature>
<feature type="domain" description="PAC" evidence="13">
    <location>
        <begin position="1238"/>
        <end position="1290"/>
    </location>
</feature>
<dbReference type="GO" id="GO:0000155">
    <property type="term" value="F:phosphorelay sensor kinase activity"/>
    <property type="evidence" value="ECO:0007669"/>
    <property type="project" value="InterPro"/>
</dbReference>
<dbReference type="SMART" id="SM00086">
    <property type="entry name" value="PAC"/>
    <property type="match status" value="3"/>
</dbReference>
<feature type="domain" description="PAS" evidence="12">
    <location>
        <begin position="997"/>
        <end position="1067"/>
    </location>
</feature>
<keyword evidence="10" id="KW-0472">Membrane</keyword>
<reference evidence="14" key="1">
    <citation type="submission" date="2022-10" db="EMBL/GenBank/DDBJ databases">
        <authorList>
            <person name="Chen Y."/>
            <person name="Dougan E. K."/>
            <person name="Chan C."/>
            <person name="Rhodes N."/>
            <person name="Thang M."/>
        </authorList>
    </citation>
    <scope>NUCLEOTIDE SEQUENCE</scope>
</reference>
<dbReference type="EMBL" id="CAMXCT030000001">
    <property type="protein sequence ID" value="CAL4758728.1"/>
    <property type="molecule type" value="Genomic_DNA"/>
</dbReference>
<dbReference type="Pfam" id="PF01590">
    <property type="entry name" value="GAF"/>
    <property type="match status" value="1"/>
</dbReference>
<proteinExistence type="predicted"/>
<feature type="region of interest" description="Disordered" evidence="9">
    <location>
        <begin position="1"/>
        <end position="74"/>
    </location>
</feature>
<evidence type="ECO:0000256" key="1">
    <source>
        <dbReference type="ARBA" id="ARBA00000085"/>
    </source>
</evidence>
<feature type="domain" description="PAS" evidence="12">
    <location>
        <begin position="652"/>
        <end position="722"/>
    </location>
</feature>
<dbReference type="InterPro" id="IPR050482">
    <property type="entry name" value="Sensor_HK_TwoCompSys"/>
</dbReference>
<dbReference type="SUPFAM" id="SSF55785">
    <property type="entry name" value="PYP-like sensor domain (PAS domain)"/>
    <property type="match status" value="4"/>
</dbReference>
<feature type="transmembrane region" description="Helical" evidence="10">
    <location>
        <begin position="306"/>
        <end position="327"/>
    </location>
</feature>
<dbReference type="Pfam" id="PF07730">
    <property type="entry name" value="HisKA_3"/>
    <property type="match status" value="1"/>
</dbReference>
<dbReference type="InterPro" id="IPR005467">
    <property type="entry name" value="His_kinase_dom"/>
</dbReference>
<dbReference type="InterPro" id="IPR029016">
    <property type="entry name" value="GAF-like_dom_sf"/>
</dbReference>
<dbReference type="InterPro" id="IPR011712">
    <property type="entry name" value="Sig_transdc_His_kin_sub3_dim/P"/>
</dbReference>
<dbReference type="PROSITE" id="PS50109">
    <property type="entry name" value="HIS_KIN"/>
    <property type="match status" value="1"/>
</dbReference>
<dbReference type="CDD" id="cd16917">
    <property type="entry name" value="HATPase_UhpB-NarQ-NarX-like"/>
    <property type="match status" value="1"/>
</dbReference>
<organism evidence="14">
    <name type="scientific">Cladocopium goreaui</name>
    <dbReference type="NCBI Taxonomy" id="2562237"/>
    <lineage>
        <taxon>Eukaryota</taxon>
        <taxon>Sar</taxon>
        <taxon>Alveolata</taxon>
        <taxon>Dinophyceae</taxon>
        <taxon>Suessiales</taxon>
        <taxon>Symbiodiniaceae</taxon>
        <taxon>Cladocopium</taxon>
    </lineage>
</organism>
<dbReference type="InterPro" id="IPR001610">
    <property type="entry name" value="PAC"/>
</dbReference>
<comment type="catalytic activity">
    <reaction evidence="1">
        <text>ATP + protein L-histidine = ADP + protein N-phospho-L-histidine.</text>
        <dbReference type="EC" id="2.7.13.3"/>
    </reaction>
</comment>
<evidence type="ECO:0000313" key="14">
    <source>
        <dbReference type="EMBL" id="CAI3971416.1"/>
    </source>
</evidence>
<dbReference type="Gene3D" id="3.30.565.10">
    <property type="entry name" value="Histidine kinase-like ATPase, C-terminal domain"/>
    <property type="match status" value="1"/>
</dbReference>
<feature type="domain" description="PAC" evidence="13">
    <location>
        <begin position="1071"/>
        <end position="1124"/>
    </location>
</feature>
<evidence type="ECO:0000256" key="6">
    <source>
        <dbReference type="ARBA" id="ARBA00022777"/>
    </source>
</evidence>
<dbReference type="Pfam" id="PF02518">
    <property type="entry name" value="HATPase_c"/>
    <property type="match status" value="1"/>
</dbReference>
<dbReference type="EMBL" id="CAMXCT010000001">
    <property type="protein sequence ID" value="CAI3971416.1"/>
    <property type="molecule type" value="Genomic_DNA"/>
</dbReference>
<feature type="domain" description="Histidine kinase" evidence="11">
    <location>
        <begin position="547"/>
        <end position="633"/>
    </location>
</feature>
<dbReference type="PROSITE" id="PS50112">
    <property type="entry name" value="PAS"/>
    <property type="match status" value="3"/>
</dbReference>
<dbReference type="EMBL" id="CAMXCT020000001">
    <property type="protein sequence ID" value="CAL1124791.1"/>
    <property type="molecule type" value="Genomic_DNA"/>
</dbReference>
<dbReference type="Pfam" id="PF08447">
    <property type="entry name" value="PAS_3"/>
    <property type="match status" value="1"/>
</dbReference>
<evidence type="ECO:0000313" key="16">
    <source>
        <dbReference type="EMBL" id="CAL4758728.1"/>
    </source>
</evidence>
<dbReference type="SUPFAM" id="SSF53335">
    <property type="entry name" value="S-adenosyl-L-methionine-dependent methyltransferases"/>
    <property type="match status" value="1"/>
</dbReference>
<dbReference type="Pfam" id="PF08448">
    <property type="entry name" value="PAS_4"/>
    <property type="match status" value="2"/>
</dbReference>
<feature type="coiled-coil region" evidence="8">
    <location>
        <begin position="1112"/>
        <end position="1146"/>
    </location>
</feature>
<feature type="coiled-coil region" evidence="8">
    <location>
        <begin position="401"/>
        <end position="435"/>
    </location>
</feature>
<dbReference type="InterPro" id="IPR036890">
    <property type="entry name" value="HATPase_C_sf"/>
</dbReference>
<feature type="coiled-coil region" evidence="8">
    <location>
        <begin position="764"/>
        <end position="812"/>
    </location>
</feature>
<feature type="compositionally biased region" description="Polar residues" evidence="9">
    <location>
        <begin position="13"/>
        <end position="46"/>
    </location>
</feature>
<dbReference type="EC" id="2.7.13.3" evidence="2"/>
<evidence type="ECO:0000256" key="5">
    <source>
        <dbReference type="ARBA" id="ARBA00022741"/>
    </source>
</evidence>
<dbReference type="SMART" id="SM00387">
    <property type="entry name" value="HATPase_c"/>
    <property type="match status" value="1"/>
</dbReference>
<evidence type="ECO:0000256" key="2">
    <source>
        <dbReference type="ARBA" id="ARBA00012438"/>
    </source>
</evidence>
<dbReference type="InterPro" id="IPR035965">
    <property type="entry name" value="PAS-like_dom_sf"/>
</dbReference>
<dbReference type="SUPFAM" id="SSF55874">
    <property type="entry name" value="ATPase domain of HSP90 chaperone/DNA topoisomerase II/histidine kinase"/>
    <property type="match status" value="1"/>
</dbReference>
<feature type="domain" description="PAC" evidence="13">
    <location>
        <begin position="723"/>
        <end position="776"/>
    </location>
</feature>
<dbReference type="PANTHER" id="PTHR24421:SF10">
    <property type="entry name" value="NITRATE_NITRITE SENSOR PROTEIN NARQ"/>
    <property type="match status" value="1"/>
</dbReference>
<name>A0A9P1BDM3_9DINO</name>
<dbReference type="Pfam" id="PF13649">
    <property type="entry name" value="Methyltransf_25"/>
    <property type="match status" value="1"/>
</dbReference>
<dbReference type="SMART" id="SM00091">
    <property type="entry name" value="PAS"/>
    <property type="match status" value="4"/>
</dbReference>